<comment type="subcellular location">
    <subcellularLocation>
        <location evidence="1 7">Cell membrane</location>
        <topology evidence="1 7">Multi-pass membrane protein</topology>
    </subcellularLocation>
</comment>
<feature type="transmembrane region" description="Helical" evidence="7">
    <location>
        <begin position="281"/>
        <end position="306"/>
    </location>
</feature>
<keyword evidence="3" id="KW-1003">Cell membrane</keyword>
<comment type="caution">
    <text evidence="9">The sequence shown here is derived from an EMBL/GenBank/DDBJ whole genome shotgun (WGS) entry which is preliminary data.</text>
</comment>
<dbReference type="Pfam" id="PF00528">
    <property type="entry name" value="BPD_transp_1"/>
    <property type="match status" value="1"/>
</dbReference>
<sequence length="316" mass="33818">MNNLWSRFAVRRLRSVLVGIVILIVGSFLMVRLIPGDPAIRIAGINATPEYLDALREQMGLNDPLPKQFADYALGALTLNLGASFRTGQPVSTILLDRFPLTLELAAAAIVIVLVVGVAVGIVAAILTKGDGPRRVERLFLFTTGAFAATPEFLLGMFLVFFFAVRAQWFPVAGAEGLQSLVLPALAVALPAAAMLSRIVRVQTAEVLRTDYIRTARSKRLPAWLLYARHAVPNVLTATLTIGSLMFISLLGGSVVVENIFAWPGLGTAIVEAIVARDYPVIQGAVLSLGVIVLVVNTGVDVILGLTDPRASIRQT</sequence>
<evidence type="ECO:0000256" key="2">
    <source>
        <dbReference type="ARBA" id="ARBA00022448"/>
    </source>
</evidence>
<gene>
    <name evidence="9" type="ORF">RW1_041_00770</name>
</gene>
<keyword evidence="4 7" id="KW-0812">Transmembrane</keyword>
<dbReference type="PROSITE" id="PS50928">
    <property type="entry name" value="ABC_TM1"/>
    <property type="match status" value="1"/>
</dbReference>
<dbReference type="EMBL" id="BAWF01000041">
    <property type="protein sequence ID" value="GAF47529.1"/>
    <property type="molecule type" value="Genomic_DNA"/>
</dbReference>
<evidence type="ECO:0000313" key="10">
    <source>
        <dbReference type="Proteomes" id="UP000019491"/>
    </source>
</evidence>
<feature type="transmembrane region" description="Helical" evidence="7">
    <location>
        <begin position="235"/>
        <end position="261"/>
    </location>
</feature>
<dbReference type="AlphaFoldDB" id="X0PW38"/>
<dbReference type="GO" id="GO:0071916">
    <property type="term" value="F:dipeptide transmembrane transporter activity"/>
    <property type="evidence" value="ECO:0007669"/>
    <property type="project" value="TreeGrafter"/>
</dbReference>
<dbReference type="InterPro" id="IPR000515">
    <property type="entry name" value="MetI-like"/>
</dbReference>
<evidence type="ECO:0000313" key="9">
    <source>
        <dbReference type="EMBL" id="GAF47529.1"/>
    </source>
</evidence>
<name>X0PW38_RHOWR</name>
<dbReference type="PANTHER" id="PTHR43163">
    <property type="entry name" value="DIPEPTIDE TRANSPORT SYSTEM PERMEASE PROTEIN DPPB-RELATED"/>
    <property type="match status" value="1"/>
</dbReference>
<evidence type="ECO:0000259" key="8">
    <source>
        <dbReference type="PROSITE" id="PS50928"/>
    </source>
</evidence>
<dbReference type="SUPFAM" id="SSF161098">
    <property type="entry name" value="MetI-like"/>
    <property type="match status" value="1"/>
</dbReference>
<feature type="domain" description="ABC transmembrane type-1" evidence="8">
    <location>
        <begin position="99"/>
        <end position="304"/>
    </location>
</feature>
<keyword evidence="10" id="KW-1185">Reference proteome</keyword>
<dbReference type="Pfam" id="PF19300">
    <property type="entry name" value="BPD_transp_1_N"/>
    <property type="match status" value="1"/>
</dbReference>
<dbReference type="InterPro" id="IPR035906">
    <property type="entry name" value="MetI-like_sf"/>
</dbReference>
<proteinExistence type="inferred from homology"/>
<feature type="transmembrane region" description="Helical" evidence="7">
    <location>
        <begin position="105"/>
        <end position="127"/>
    </location>
</feature>
<evidence type="ECO:0000256" key="6">
    <source>
        <dbReference type="ARBA" id="ARBA00023136"/>
    </source>
</evidence>
<protein>
    <submittedName>
        <fullName evidence="9">Putative ABC transporter permease protein</fullName>
    </submittedName>
</protein>
<feature type="transmembrane region" description="Helical" evidence="7">
    <location>
        <begin position="139"/>
        <end position="165"/>
    </location>
</feature>
<evidence type="ECO:0000256" key="5">
    <source>
        <dbReference type="ARBA" id="ARBA00022989"/>
    </source>
</evidence>
<keyword evidence="5 7" id="KW-1133">Transmembrane helix</keyword>
<dbReference type="PANTHER" id="PTHR43163:SF6">
    <property type="entry name" value="DIPEPTIDE TRANSPORT SYSTEM PERMEASE PROTEIN DPPB-RELATED"/>
    <property type="match status" value="1"/>
</dbReference>
<evidence type="ECO:0000256" key="1">
    <source>
        <dbReference type="ARBA" id="ARBA00004651"/>
    </source>
</evidence>
<dbReference type="GO" id="GO:0005886">
    <property type="term" value="C:plasma membrane"/>
    <property type="evidence" value="ECO:0007669"/>
    <property type="project" value="UniProtKB-SubCell"/>
</dbReference>
<dbReference type="InterPro" id="IPR045621">
    <property type="entry name" value="BPD_transp_1_N"/>
</dbReference>
<dbReference type="Gene3D" id="1.10.3720.10">
    <property type="entry name" value="MetI-like"/>
    <property type="match status" value="1"/>
</dbReference>
<evidence type="ECO:0000256" key="4">
    <source>
        <dbReference type="ARBA" id="ARBA00022692"/>
    </source>
</evidence>
<accession>X0PW38</accession>
<feature type="transmembrane region" description="Helical" evidence="7">
    <location>
        <begin position="177"/>
        <end position="196"/>
    </location>
</feature>
<evidence type="ECO:0000256" key="7">
    <source>
        <dbReference type="RuleBase" id="RU363032"/>
    </source>
</evidence>
<organism evidence="9 10">
    <name type="scientific">Rhodococcus wratislaviensis NBRC 100605</name>
    <dbReference type="NCBI Taxonomy" id="1219028"/>
    <lineage>
        <taxon>Bacteria</taxon>
        <taxon>Bacillati</taxon>
        <taxon>Actinomycetota</taxon>
        <taxon>Actinomycetes</taxon>
        <taxon>Mycobacteriales</taxon>
        <taxon>Nocardiaceae</taxon>
        <taxon>Rhodococcus</taxon>
    </lineage>
</organism>
<comment type="similarity">
    <text evidence="7">Belongs to the binding-protein-dependent transport system permease family.</text>
</comment>
<keyword evidence="2 7" id="KW-0813">Transport</keyword>
<evidence type="ECO:0000256" key="3">
    <source>
        <dbReference type="ARBA" id="ARBA00022475"/>
    </source>
</evidence>
<dbReference type="CDD" id="cd06261">
    <property type="entry name" value="TM_PBP2"/>
    <property type="match status" value="1"/>
</dbReference>
<reference evidence="9 10" key="1">
    <citation type="submission" date="2014-02" db="EMBL/GenBank/DDBJ databases">
        <title>Whole genome shotgun sequence of Rhodococcus wratislaviensis NBRC 100605.</title>
        <authorList>
            <person name="Hosoyama A."/>
            <person name="Tsuchikane K."/>
            <person name="Yoshida I."/>
            <person name="Ohji S."/>
            <person name="Ichikawa N."/>
            <person name="Yamazoe A."/>
            <person name="Fujita N."/>
        </authorList>
    </citation>
    <scope>NUCLEOTIDE SEQUENCE [LARGE SCALE GENOMIC DNA]</scope>
    <source>
        <strain evidence="9 10">NBRC 100605</strain>
    </source>
</reference>
<dbReference type="Proteomes" id="UP000019491">
    <property type="component" value="Unassembled WGS sequence"/>
</dbReference>
<keyword evidence="6 7" id="KW-0472">Membrane</keyword>
<feature type="transmembrane region" description="Helical" evidence="7">
    <location>
        <begin position="12"/>
        <end position="34"/>
    </location>
</feature>